<name>A0A5Q0TGJ7_9VIBR</name>
<sequence length="306" mass="34977">MPKPRYKTKNWKLYNQSLIKRGSLTFWIDEEAIQEWKEAKQGLRGRPRIFSDLAITTALMVKRIFSMPLRALQGFIDSVFQLANVPLTCPHYSCISRRAKEVEVSFKTKARGTIQHLAIDSTGLKVYGEGEWKVRKHGTDGKRRIWRKLHIGVDVVTHEIIAAELTFSNVSDGDVLPNLLKQTRRKILKVSGDGAYDTRQCYEAIRIKKATPLVPPRLGAVFWEKGHPRNLSVGFQQFYGSNKQWKTRFGYHKRSISETAMHQVKKLLGGTLSLRNYNAQVGEAYAMIKALNKLTGLGMPKTYRID</sequence>
<proteinExistence type="predicted"/>
<evidence type="ECO:0000313" key="3">
    <source>
        <dbReference type="Proteomes" id="UP000348942"/>
    </source>
</evidence>
<dbReference type="Proteomes" id="UP000348942">
    <property type="component" value="Chromosome 2"/>
</dbReference>
<evidence type="ECO:0000259" key="1">
    <source>
        <dbReference type="Pfam" id="PF13737"/>
    </source>
</evidence>
<reference evidence="2 3" key="1">
    <citation type="submission" date="2019-10" db="EMBL/GenBank/DDBJ databases">
        <title>Vibrio sp. nov., isolated from Coralline algae surface.</title>
        <authorList>
            <person name="Geng Y."/>
            <person name="Zhang X."/>
        </authorList>
    </citation>
    <scope>NUCLEOTIDE SEQUENCE [LARGE SCALE GENOMIC DNA]</scope>
    <source>
        <strain evidence="2 3">SM1977</strain>
    </source>
</reference>
<dbReference type="InterPro" id="IPR053520">
    <property type="entry name" value="Transposase_Tn903"/>
</dbReference>
<feature type="domain" description="Transposase DDE" evidence="1">
    <location>
        <begin position="19"/>
        <end position="129"/>
    </location>
</feature>
<protein>
    <submittedName>
        <fullName evidence="2">IS5 family transposase</fullName>
    </submittedName>
</protein>
<evidence type="ECO:0000313" key="2">
    <source>
        <dbReference type="EMBL" id="QGA66273.1"/>
    </source>
</evidence>
<organism evidence="2 3">
    <name type="scientific">Vibrio algicola</name>
    <dbReference type="NCBI Taxonomy" id="2662262"/>
    <lineage>
        <taxon>Bacteria</taxon>
        <taxon>Pseudomonadati</taxon>
        <taxon>Pseudomonadota</taxon>
        <taxon>Gammaproteobacteria</taxon>
        <taxon>Vibrionales</taxon>
        <taxon>Vibrionaceae</taxon>
        <taxon>Vibrio</taxon>
    </lineage>
</organism>
<dbReference type="NCBIfam" id="NF033579">
    <property type="entry name" value="transpos_IS5_2"/>
    <property type="match status" value="1"/>
</dbReference>
<dbReference type="InterPro" id="IPR053172">
    <property type="entry name" value="Tn903_transposase"/>
</dbReference>
<dbReference type="AlphaFoldDB" id="A0A5Q0TGJ7"/>
<dbReference type="PANTHER" id="PTHR34631">
    <property type="match status" value="1"/>
</dbReference>
<accession>A0A5Q0TGJ7</accession>
<dbReference type="InterPro" id="IPR025668">
    <property type="entry name" value="Tnp_DDE_dom"/>
</dbReference>
<dbReference type="Pfam" id="PF13737">
    <property type="entry name" value="DDE_Tnp_1_5"/>
    <property type="match status" value="1"/>
</dbReference>
<keyword evidence="3" id="KW-1185">Reference proteome</keyword>
<dbReference type="PANTHER" id="PTHR34631:SF3">
    <property type="entry name" value="ISSOD12 TRANSPOSASE TNPA_ISSOD12"/>
    <property type="match status" value="1"/>
</dbReference>
<gene>
    <name evidence="2" type="ORF">GFB47_12590</name>
</gene>
<dbReference type="RefSeq" id="WP_153448407.1">
    <property type="nucleotide sequence ID" value="NZ_CP045700.1"/>
</dbReference>
<dbReference type="EMBL" id="CP045700">
    <property type="protein sequence ID" value="QGA66273.1"/>
    <property type="molecule type" value="Genomic_DNA"/>
</dbReference>